<dbReference type="InterPro" id="IPR009061">
    <property type="entry name" value="DNA-bd_dom_put_sf"/>
</dbReference>
<reference evidence="6 7" key="1">
    <citation type="submission" date="2015-01" db="EMBL/GenBank/DDBJ databases">
        <authorList>
            <person name="Pelicic Vladimir"/>
        </authorList>
    </citation>
    <scope>NUCLEOTIDE SEQUENCE [LARGE SCALE GENOMIC DNA]</scope>
    <source>
        <strain evidence="6 7">2908</strain>
    </source>
</reference>
<dbReference type="PROSITE" id="PS50937">
    <property type="entry name" value="HTH_MERR_2"/>
    <property type="match status" value="1"/>
</dbReference>
<keyword evidence="1" id="KW-0678">Repressor</keyword>
<keyword evidence="4" id="KW-0804">Transcription</keyword>
<feature type="domain" description="HTH merR-type" evidence="5">
    <location>
        <begin position="12"/>
        <end position="80"/>
    </location>
</feature>
<evidence type="ECO:0000256" key="3">
    <source>
        <dbReference type="ARBA" id="ARBA00023125"/>
    </source>
</evidence>
<keyword evidence="3" id="KW-0238">DNA-binding</keyword>
<organism evidence="6 7">
    <name type="scientific">Streptococcus sanguinis</name>
    <dbReference type="NCBI Taxonomy" id="1305"/>
    <lineage>
        <taxon>Bacteria</taxon>
        <taxon>Bacillati</taxon>
        <taxon>Bacillota</taxon>
        <taxon>Bacilli</taxon>
        <taxon>Lactobacillales</taxon>
        <taxon>Streptococcaceae</taxon>
        <taxon>Streptococcus</taxon>
    </lineage>
</organism>
<evidence type="ECO:0000313" key="6">
    <source>
        <dbReference type="EMBL" id="CEL89533.1"/>
    </source>
</evidence>
<gene>
    <name evidence="6" type="ORF">SSV_0212</name>
</gene>
<dbReference type="GO" id="GO:0003700">
    <property type="term" value="F:DNA-binding transcription factor activity"/>
    <property type="evidence" value="ECO:0007669"/>
    <property type="project" value="InterPro"/>
</dbReference>
<dbReference type="RefSeq" id="WP_072073337.1">
    <property type="nucleotide sequence ID" value="NZ_CDMW01000001.1"/>
</dbReference>
<dbReference type="Proteomes" id="UP000183504">
    <property type="component" value="Unassembled WGS sequence"/>
</dbReference>
<dbReference type="GO" id="GO:0003677">
    <property type="term" value="F:DNA binding"/>
    <property type="evidence" value="ECO:0007669"/>
    <property type="project" value="UniProtKB-KW"/>
</dbReference>
<name>A0A0B7GLA4_STRSA</name>
<evidence type="ECO:0000256" key="1">
    <source>
        <dbReference type="ARBA" id="ARBA00022491"/>
    </source>
</evidence>
<dbReference type="Gene3D" id="1.10.1660.10">
    <property type="match status" value="1"/>
</dbReference>
<evidence type="ECO:0000256" key="4">
    <source>
        <dbReference type="ARBA" id="ARBA00023163"/>
    </source>
</evidence>
<proteinExistence type="predicted"/>
<dbReference type="PANTHER" id="PTHR30204">
    <property type="entry name" value="REDOX-CYCLING DRUG-SENSING TRANSCRIPTIONAL ACTIVATOR SOXR"/>
    <property type="match status" value="1"/>
</dbReference>
<dbReference type="PANTHER" id="PTHR30204:SF65">
    <property type="entry name" value="HTH-TYPE TRANSCRIPTIONAL REGULATOR TNRA"/>
    <property type="match status" value="1"/>
</dbReference>
<accession>A0A0B7GLA4</accession>
<evidence type="ECO:0000256" key="2">
    <source>
        <dbReference type="ARBA" id="ARBA00023015"/>
    </source>
</evidence>
<keyword evidence="2" id="KW-0805">Transcription regulation</keyword>
<dbReference type="SUPFAM" id="SSF46955">
    <property type="entry name" value="Putative DNA-binding domain"/>
    <property type="match status" value="1"/>
</dbReference>
<dbReference type="AlphaFoldDB" id="A0A0B7GLA4"/>
<dbReference type="PROSITE" id="PS00552">
    <property type="entry name" value="HTH_MERR_1"/>
    <property type="match status" value="1"/>
</dbReference>
<sequence>MKEKEFRRNMAVFPIGSVMKLTDLSARQIRYYEDQNLITPARNEGNRRMYSLNDMDRLLEIKDYISEGHNIAAIKRKYAEREAKSRKTISDKDVRRALHHDILQQGRFASSLPTFGQMRRP</sequence>
<evidence type="ECO:0000259" key="5">
    <source>
        <dbReference type="PROSITE" id="PS50937"/>
    </source>
</evidence>
<dbReference type="InterPro" id="IPR000551">
    <property type="entry name" value="MerR-type_HTH_dom"/>
</dbReference>
<protein>
    <submittedName>
        <fullName evidence="6">HTH-type transcriptional regulator</fullName>
    </submittedName>
</protein>
<dbReference type="EMBL" id="CDMW01000001">
    <property type="protein sequence ID" value="CEL89533.1"/>
    <property type="molecule type" value="Genomic_DNA"/>
</dbReference>
<dbReference type="Pfam" id="PF13411">
    <property type="entry name" value="MerR_1"/>
    <property type="match status" value="1"/>
</dbReference>
<evidence type="ECO:0000313" key="7">
    <source>
        <dbReference type="Proteomes" id="UP000183504"/>
    </source>
</evidence>
<dbReference type="InterPro" id="IPR047057">
    <property type="entry name" value="MerR_fam"/>
</dbReference>
<dbReference type="SMART" id="SM00422">
    <property type="entry name" value="HTH_MERR"/>
    <property type="match status" value="1"/>
</dbReference>
<dbReference type="CDD" id="cd01105">
    <property type="entry name" value="HTH_GlnR-like"/>
    <property type="match status" value="1"/>
</dbReference>